<dbReference type="EMBL" id="SGBC01000002">
    <property type="protein sequence ID" value="RZD16346.1"/>
    <property type="molecule type" value="Genomic_DNA"/>
</dbReference>
<organism evidence="3 4">
    <name type="scientific">Acididesulfobacter guangdongensis</name>
    <dbReference type="NCBI Taxonomy" id="2597225"/>
    <lineage>
        <taxon>Bacteria</taxon>
        <taxon>Deltaproteobacteria</taxon>
        <taxon>Candidatus Acidulodesulfobacterales</taxon>
        <taxon>Candidatus Acididesulfobacter</taxon>
    </lineage>
</organism>
<dbReference type="GO" id="GO:0009279">
    <property type="term" value="C:cell outer membrane"/>
    <property type="evidence" value="ECO:0007669"/>
    <property type="project" value="TreeGrafter"/>
</dbReference>
<sequence length="241" mass="26979">MKIFESGNGLAYRFIDNNNNNNNNNSNIDHYDNTNINSNTDKNRNGRYALKFVYRKPSWLRILSILKVCTAAAMLYLLPLNIFLCANYAYAAGIAVPVKNDMKMSKTKIHITSNSLVVNNKKKIAIFSGKVIAIKKNLKIFSHILKVFYNKKNKIKQLVAIGNVHIIKGNDNITGSKAVFNNISKTVIITGHPYAWSGKNKITGKIIEMNLTTGISKILSGQGQRVNAIIYSKKSLTIKKK</sequence>
<evidence type="ECO:0000313" key="4">
    <source>
        <dbReference type="Proteomes" id="UP000316562"/>
    </source>
</evidence>
<evidence type="ECO:0000259" key="2">
    <source>
        <dbReference type="Pfam" id="PF03968"/>
    </source>
</evidence>
<dbReference type="Proteomes" id="UP000316562">
    <property type="component" value="Unassembled WGS sequence"/>
</dbReference>
<dbReference type="PANTHER" id="PTHR36504:SF1">
    <property type="entry name" value="LIPOPOLYSACCHARIDE EXPORT SYSTEM PROTEIN LPTA"/>
    <property type="match status" value="1"/>
</dbReference>
<accession>A0A519BGE9</accession>
<name>A0A519BGE9_ACIG2</name>
<dbReference type="InterPro" id="IPR005653">
    <property type="entry name" value="OstA-like_N"/>
</dbReference>
<evidence type="ECO:0000313" key="3">
    <source>
        <dbReference type="EMBL" id="RZD16346.1"/>
    </source>
</evidence>
<dbReference type="InterPro" id="IPR052037">
    <property type="entry name" value="LPS_export_LptA"/>
</dbReference>
<gene>
    <name evidence="3" type="ORF">EVJ46_04780</name>
</gene>
<dbReference type="GO" id="GO:0030288">
    <property type="term" value="C:outer membrane-bounded periplasmic space"/>
    <property type="evidence" value="ECO:0007669"/>
    <property type="project" value="TreeGrafter"/>
</dbReference>
<reference evidence="3 4" key="1">
    <citation type="journal article" date="2019" name="ISME J.">
        <title>Insights into ecological role of a new deltaproteobacterial order Candidatus Acidulodesulfobacterales by metagenomics and metatranscriptomics.</title>
        <authorList>
            <person name="Tan S."/>
            <person name="Liu J."/>
            <person name="Fang Y."/>
            <person name="Hedlund B.P."/>
            <person name="Lian Z.H."/>
            <person name="Huang L.Y."/>
            <person name="Li J.T."/>
            <person name="Huang L.N."/>
            <person name="Li W.J."/>
            <person name="Jiang H.C."/>
            <person name="Dong H.L."/>
            <person name="Shu W.S."/>
        </authorList>
    </citation>
    <scope>NUCLEOTIDE SEQUENCE [LARGE SCALE GENOMIC DNA]</scope>
    <source>
        <strain evidence="3">AP2</strain>
    </source>
</reference>
<dbReference type="AlphaFoldDB" id="A0A519BGE9"/>
<proteinExistence type="predicted"/>
<evidence type="ECO:0000256" key="1">
    <source>
        <dbReference type="ARBA" id="ARBA00022729"/>
    </source>
</evidence>
<dbReference type="Pfam" id="PF03968">
    <property type="entry name" value="LptD_N"/>
    <property type="match status" value="1"/>
</dbReference>
<keyword evidence="1" id="KW-0732">Signal</keyword>
<dbReference type="Gene3D" id="2.60.450.10">
    <property type="entry name" value="Lipopolysaccharide (LPS) transport protein A like domain"/>
    <property type="match status" value="1"/>
</dbReference>
<dbReference type="GO" id="GO:0015920">
    <property type="term" value="P:lipopolysaccharide transport"/>
    <property type="evidence" value="ECO:0007669"/>
    <property type="project" value="TreeGrafter"/>
</dbReference>
<comment type="caution">
    <text evidence="3">The sequence shown here is derived from an EMBL/GenBank/DDBJ whole genome shotgun (WGS) entry which is preliminary data.</text>
</comment>
<dbReference type="PANTHER" id="PTHR36504">
    <property type="entry name" value="LIPOPOLYSACCHARIDE EXPORT SYSTEM PROTEIN LPTA"/>
    <property type="match status" value="1"/>
</dbReference>
<feature type="domain" description="Organic solvent tolerance-like N-terminal" evidence="2">
    <location>
        <begin position="110"/>
        <end position="214"/>
    </location>
</feature>
<protein>
    <recommendedName>
        <fullName evidence="2">Organic solvent tolerance-like N-terminal domain-containing protein</fullName>
    </recommendedName>
</protein>
<dbReference type="GO" id="GO:0017089">
    <property type="term" value="F:glycolipid transfer activity"/>
    <property type="evidence" value="ECO:0007669"/>
    <property type="project" value="TreeGrafter"/>
</dbReference>